<evidence type="ECO:0000256" key="1">
    <source>
        <dbReference type="SAM" id="MobiDB-lite"/>
    </source>
</evidence>
<feature type="compositionally biased region" description="Basic residues" evidence="1">
    <location>
        <begin position="1"/>
        <end position="10"/>
    </location>
</feature>
<dbReference type="AlphaFoldDB" id="A0A023DWP1"/>
<dbReference type="EMBL" id="BAUP01000012">
    <property type="protein sequence ID" value="GAJ45726.1"/>
    <property type="molecule type" value="Genomic_DNA"/>
</dbReference>
<gene>
    <name evidence="2" type="ORF">HE1_00035</name>
</gene>
<protein>
    <recommendedName>
        <fullName evidence="4">Transposase DDE domain-containing protein</fullName>
    </recommendedName>
</protein>
<accession>A0A023DWP1</accession>
<keyword evidence="3" id="KW-1185">Reference proteome</keyword>
<feature type="region of interest" description="Disordered" evidence="1">
    <location>
        <begin position="1"/>
        <end position="20"/>
    </location>
</feature>
<dbReference type="Proteomes" id="UP000024842">
    <property type="component" value="Unassembled WGS sequence"/>
</dbReference>
<name>A0A023DWP1_9PROT</name>
<comment type="caution">
    <text evidence="2">The sequence shown here is derived from an EMBL/GenBank/DDBJ whole genome shotgun (WGS) entry which is preliminary data.</text>
</comment>
<reference evidence="2 3" key="1">
    <citation type="journal article" date="2014" name="FEMS Microbiol. Lett.">
        <title>Draft genome sequences of three Holospora species (Holospora obtusa, Holospora undulata, and Holospora elegans), endonuclear symbiotic bacteria of the ciliate Paramecium caudatum.</title>
        <authorList>
            <person name="Dohra H."/>
            <person name="Tanaka K."/>
            <person name="Suzuki T."/>
            <person name="Fujishima M."/>
            <person name="Suzuki H."/>
        </authorList>
    </citation>
    <scope>NUCLEOTIDE SEQUENCE [LARGE SCALE GENOMIC DNA]</scope>
    <source>
        <strain evidence="2 3">E1</strain>
    </source>
</reference>
<sequence>MEGKKIRKQHSGVDKARQSAPYQGFIRPMTQVLGAEFLKKHCKNILHKREFVRTLLNKTIALSEHISQEWAILPKCWIVERTYAWLNHLQRVSNR</sequence>
<organism evidence="2 3">
    <name type="scientific">Holospora elegans E1</name>
    <dbReference type="NCBI Taxonomy" id="1427503"/>
    <lineage>
        <taxon>Bacteria</taxon>
        <taxon>Pseudomonadati</taxon>
        <taxon>Pseudomonadota</taxon>
        <taxon>Alphaproteobacteria</taxon>
        <taxon>Holosporales</taxon>
        <taxon>Holosporaceae</taxon>
        <taxon>Holospora</taxon>
    </lineage>
</organism>
<evidence type="ECO:0000313" key="2">
    <source>
        <dbReference type="EMBL" id="GAJ45726.1"/>
    </source>
</evidence>
<proteinExistence type="predicted"/>
<evidence type="ECO:0000313" key="3">
    <source>
        <dbReference type="Proteomes" id="UP000024842"/>
    </source>
</evidence>
<evidence type="ECO:0008006" key="4">
    <source>
        <dbReference type="Google" id="ProtNLM"/>
    </source>
</evidence>